<dbReference type="InterPro" id="IPR010982">
    <property type="entry name" value="Lambda_DNA-bd_dom_sf"/>
</dbReference>
<evidence type="ECO:0000313" key="3">
    <source>
        <dbReference type="EMBL" id="MFC4539807.1"/>
    </source>
</evidence>
<dbReference type="InterPro" id="IPR001387">
    <property type="entry name" value="Cro/C1-type_HTH"/>
</dbReference>
<dbReference type="Gene3D" id="1.10.260.40">
    <property type="entry name" value="lambda repressor-like DNA-binding domains"/>
    <property type="match status" value="1"/>
</dbReference>
<protein>
    <submittedName>
        <fullName evidence="3">HigA family addiction module antitoxin</fullName>
    </submittedName>
</protein>
<dbReference type="Proteomes" id="UP001596030">
    <property type="component" value="Unassembled WGS sequence"/>
</dbReference>
<comment type="caution">
    <text evidence="3">The sequence shown here is derived from an EMBL/GenBank/DDBJ whole genome shotgun (WGS) entry which is preliminary data.</text>
</comment>
<dbReference type="PANTHER" id="PTHR36924">
    <property type="entry name" value="ANTITOXIN HIGA-1"/>
    <property type="match status" value="1"/>
</dbReference>
<organism evidence="3 4">
    <name type="scientific">Chromohalobacter sarecensis</name>
    <dbReference type="NCBI Taxonomy" id="245294"/>
    <lineage>
        <taxon>Bacteria</taxon>
        <taxon>Pseudomonadati</taxon>
        <taxon>Pseudomonadota</taxon>
        <taxon>Gammaproteobacteria</taxon>
        <taxon>Oceanospirillales</taxon>
        <taxon>Halomonadaceae</taxon>
        <taxon>Chromohalobacter</taxon>
    </lineage>
</organism>
<gene>
    <name evidence="3" type="ORF">ACFO0U_13600</name>
</gene>
<dbReference type="Pfam" id="PF01381">
    <property type="entry name" value="HTH_3"/>
    <property type="match status" value="1"/>
</dbReference>
<dbReference type="NCBIfam" id="TIGR02607">
    <property type="entry name" value="antidote_HigA"/>
    <property type="match status" value="1"/>
</dbReference>
<sequence length="102" mass="11233">MAITAKQNPNRCPPHPGEVIDDMLEDMDYSKGDIARMLGISRQQLHAILAMRKPVSPQTAARLGKLFGNGPGLWLRLQAAYDAWHAEREVDVSAVPSLKLVS</sequence>
<dbReference type="SMART" id="SM00530">
    <property type="entry name" value="HTH_XRE"/>
    <property type="match status" value="1"/>
</dbReference>
<dbReference type="SUPFAM" id="SSF47413">
    <property type="entry name" value="lambda repressor-like DNA-binding domains"/>
    <property type="match status" value="1"/>
</dbReference>
<keyword evidence="4" id="KW-1185">Reference proteome</keyword>
<dbReference type="InterPro" id="IPR013430">
    <property type="entry name" value="Toxin_antidote_HigA"/>
</dbReference>
<name>A0ABV9D5A7_9GAMM</name>
<feature type="domain" description="HTH cro/C1-type" evidence="2">
    <location>
        <begin position="19"/>
        <end position="74"/>
    </location>
</feature>
<evidence type="ECO:0000256" key="1">
    <source>
        <dbReference type="ARBA" id="ARBA00023125"/>
    </source>
</evidence>
<dbReference type="RefSeq" id="WP_246969731.1">
    <property type="nucleotide sequence ID" value="NZ_JAKGAN010000002.1"/>
</dbReference>
<accession>A0ABV9D5A7</accession>
<evidence type="ECO:0000259" key="2">
    <source>
        <dbReference type="SMART" id="SM00530"/>
    </source>
</evidence>
<dbReference type="PANTHER" id="PTHR36924:SF1">
    <property type="entry name" value="ANTITOXIN HIGA-1"/>
    <property type="match status" value="1"/>
</dbReference>
<evidence type="ECO:0000313" key="4">
    <source>
        <dbReference type="Proteomes" id="UP001596030"/>
    </source>
</evidence>
<dbReference type="EMBL" id="JBHSEU010000021">
    <property type="protein sequence ID" value="MFC4539807.1"/>
    <property type="molecule type" value="Genomic_DNA"/>
</dbReference>
<keyword evidence="1" id="KW-0238">DNA-binding</keyword>
<reference evidence="4" key="1">
    <citation type="journal article" date="2019" name="Int. J. Syst. Evol. Microbiol.">
        <title>The Global Catalogue of Microorganisms (GCM) 10K type strain sequencing project: providing services to taxonomists for standard genome sequencing and annotation.</title>
        <authorList>
            <consortium name="The Broad Institute Genomics Platform"/>
            <consortium name="The Broad Institute Genome Sequencing Center for Infectious Disease"/>
            <person name="Wu L."/>
            <person name="Ma J."/>
        </authorList>
    </citation>
    <scope>NUCLEOTIDE SEQUENCE [LARGE SCALE GENOMIC DNA]</scope>
    <source>
        <strain evidence="4">CGMCC 1.12121</strain>
    </source>
</reference>
<proteinExistence type="predicted"/>